<dbReference type="GO" id="GO:0005886">
    <property type="term" value="C:plasma membrane"/>
    <property type="evidence" value="ECO:0007669"/>
    <property type="project" value="UniProtKB-SubCell"/>
</dbReference>
<feature type="domain" description="YutG/PgpA" evidence="3">
    <location>
        <begin position="17"/>
        <end position="154"/>
    </location>
</feature>
<keyword evidence="1" id="KW-0442">Lipid degradation</keyword>
<keyword evidence="1" id="KW-1208">Phospholipid metabolism</keyword>
<dbReference type="GO" id="GO:0008962">
    <property type="term" value="F:phosphatidylglycerophosphatase activity"/>
    <property type="evidence" value="ECO:0007669"/>
    <property type="project" value="UniProtKB-EC"/>
</dbReference>
<dbReference type="InterPro" id="IPR036681">
    <property type="entry name" value="PgpA-like_sf"/>
</dbReference>
<accession>A0A918K133</accession>
<keyword evidence="1" id="KW-0443">Lipid metabolism</keyword>
<dbReference type="GO" id="GO:0009395">
    <property type="term" value="P:phospholipid catabolic process"/>
    <property type="evidence" value="ECO:0007669"/>
    <property type="project" value="UniProtKB-KW"/>
</dbReference>
<comment type="caution">
    <text evidence="4">The sequence shown here is derived from an EMBL/GenBank/DDBJ whole genome shotgun (WGS) entry which is preliminary data.</text>
</comment>
<protein>
    <recommendedName>
        <fullName evidence="1">Phosphatidylglycerophosphatase A</fullName>
        <ecNumber evidence="1">3.1.3.27</ecNumber>
    </recommendedName>
    <alternativeName>
        <fullName evidence="1">Phosphatidylglycerolphosphate phosphatase A</fullName>
    </alternativeName>
</protein>
<comment type="function">
    <text evidence="1">Lipid phosphatase which dephosphorylates phosphatidylglycerophosphate (PGP) to phosphatidylglycerol (PG).</text>
</comment>
<dbReference type="PANTHER" id="PTHR36305">
    <property type="entry name" value="PHOSPHATIDYLGLYCEROPHOSPHATASE A"/>
    <property type="match status" value="1"/>
</dbReference>
<dbReference type="SUPFAM" id="SSF101307">
    <property type="entry name" value="YutG-like"/>
    <property type="match status" value="1"/>
</dbReference>
<comment type="pathway">
    <text evidence="1">Phospholipid metabolism; phosphatidylglycerol biosynthesis; phosphatidylglycerol from CDP-diacylglycerol: step 2/2.</text>
</comment>
<dbReference type="Proteomes" id="UP000626148">
    <property type="component" value="Unassembled WGS sequence"/>
</dbReference>
<dbReference type="AlphaFoldDB" id="A0A918K133"/>
<evidence type="ECO:0000256" key="2">
    <source>
        <dbReference type="SAM" id="Phobius"/>
    </source>
</evidence>
<comment type="cofactor">
    <cofactor evidence="1">
        <name>Mg(2+)</name>
        <dbReference type="ChEBI" id="CHEBI:18420"/>
    </cofactor>
</comment>
<keyword evidence="1" id="KW-0997">Cell inner membrane</keyword>
<keyword evidence="5" id="KW-1185">Reference proteome</keyword>
<dbReference type="EMBL" id="BMXR01000001">
    <property type="protein sequence ID" value="GGX41979.1"/>
    <property type="molecule type" value="Genomic_DNA"/>
</dbReference>
<dbReference type="RefSeq" id="WP_189606997.1">
    <property type="nucleotide sequence ID" value="NZ_BMXR01000001.1"/>
</dbReference>
<dbReference type="EC" id="3.1.3.27" evidence="1"/>
<dbReference type="CDD" id="cd06971">
    <property type="entry name" value="PgpA"/>
    <property type="match status" value="1"/>
</dbReference>
<evidence type="ECO:0000313" key="5">
    <source>
        <dbReference type="Proteomes" id="UP000626148"/>
    </source>
</evidence>
<dbReference type="Pfam" id="PF04608">
    <property type="entry name" value="PgpA"/>
    <property type="match status" value="1"/>
</dbReference>
<keyword evidence="1 2" id="KW-0472">Membrane</keyword>
<keyword evidence="1" id="KW-0460">Magnesium</keyword>
<evidence type="ECO:0000259" key="3">
    <source>
        <dbReference type="Pfam" id="PF04608"/>
    </source>
</evidence>
<gene>
    <name evidence="4" type="primary">pgpA</name>
    <name evidence="4" type="ORF">GCM10007392_06130</name>
</gene>
<keyword evidence="1" id="KW-0595">Phospholipid degradation</keyword>
<dbReference type="PIRSF" id="PIRSF006162">
    <property type="entry name" value="PgpA"/>
    <property type="match status" value="1"/>
</dbReference>
<proteinExistence type="predicted"/>
<keyword evidence="1" id="KW-0479">Metal-binding</keyword>
<name>A0A918K133_9GAMM</name>
<feature type="transmembrane region" description="Helical" evidence="2">
    <location>
        <begin position="136"/>
        <end position="158"/>
    </location>
</feature>
<reference evidence="4" key="2">
    <citation type="submission" date="2020-09" db="EMBL/GenBank/DDBJ databases">
        <authorList>
            <person name="Sun Q."/>
            <person name="Kim S."/>
        </authorList>
    </citation>
    <scope>NUCLEOTIDE SEQUENCE</scope>
    <source>
        <strain evidence="4">KCTC 22169</strain>
    </source>
</reference>
<reference evidence="4" key="1">
    <citation type="journal article" date="2014" name="Int. J. Syst. Evol. Microbiol.">
        <title>Complete genome sequence of Corynebacterium casei LMG S-19264T (=DSM 44701T), isolated from a smear-ripened cheese.</title>
        <authorList>
            <consortium name="US DOE Joint Genome Institute (JGI-PGF)"/>
            <person name="Walter F."/>
            <person name="Albersmeier A."/>
            <person name="Kalinowski J."/>
            <person name="Ruckert C."/>
        </authorList>
    </citation>
    <scope>NUCLEOTIDE SEQUENCE</scope>
    <source>
        <strain evidence="4">KCTC 22169</strain>
    </source>
</reference>
<dbReference type="GO" id="GO:0046872">
    <property type="term" value="F:metal ion binding"/>
    <property type="evidence" value="ECO:0007669"/>
    <property type="project" value="UniProtKB-KW"/>
</dbReference>
<evidence type="ECO:0000256" key="1">
    <source>
        <dbReference type="PIRNR" id="PIRNR006162"/>
    </source>
</evidence>
<organism evidence="4 5">
    <name type="scientific">Saccharospirillum salsuginis</name>
    <dbReference type="NCBI Taxonomy" id="418750"/>
    <lineage>
        <taxon>Bacteria</taxon>
        <taxon>Pseudomonadati</taxon>
        <taxon>Pseudomonadota</taxon>
        <taxon>Gammaproteobacteria</taxon>
        <taxon>Oceanospirillales</taxon>
        <taxon>Saccharospirillaceae</taxon>
        <taxon>Saccharospirillum</taxon>
    </lineage>
</organism>
<comment type="subcellular location">
    <subcellularLocation>
        <location evidence="1">Cell inner membrane</location>
        <topology evidence="1">Multi-pass membrane protein</topology>
    </subcellularLocation>
</comment>
<sequence length="160" mass="18068">MTEHSARRWHNHWTHFLAFGFGSGALPKAPGTFGTLAAIPVFLVLAQAPFWLYAVLVVLAFVLGCYLCDWVSRDMGVHDHGGIVWDEFVGFWITMMLVPVSWITVVLGFVLFRFFDVLKPWPIKWFDQRIHGGIGIMIDDVIAGVFAWVCLQGIVWVAGF</sequence>
<dbReference type="InterPro" id="IPR007686">
    <property type="entry name" value="YutG/PgpA"/>
</dbReference>
<feature type="transmembrane region" description="Helical" evidence="2">
    <location>
        <begin position="50"/>
        <end position="72"/>
    </location>
</feature>
<dbReference type="InterPro" id="IPR026037">
    <property type="entry name" value="PgpA"/>
</dbReference>
<comment type="catalytic activity">
    <reaction evidence="1">
        <text>a 1,2-diacyl-sn-glycero-3-phospho-(1'-sn-glycero-3'-phosphate) + H2O = a 1,2-diacyl-sn-glycero-3-phospho-(1'-sn-glycerol) + phosphate</text>
        <dbReference type="Rhea" id="RHEA:33751"/>
        <dbReference type="ChEBI" id="CHEBI:15377"/>
        <dbReference type="ChEBI" id="CHEBI:43474"/>
        <dbReference type="ChEBI" id="CHEBI:60110"/>
        <dbReference type="ChEBI" id="CHEBI:64716"/>
        <dbReference type="EC" id="3.1.3.27"/>
    </reaction>
</comment>
<keyword evidence="1" id="KW-1003">Cell membrane</keyword>
<dbReference type="PANTHER" id="PTHR36305:SF1">
    <property type="entry name" value="PHOSPHATIDYLGLYCEROPHOSPHATASE A"/>
    <property type="match status" value="1"/>
</dbReference>
<feature type="transmembrane region" description="Helical" evidence="2">
    <location>
        <begin position="92"/>
        <end position="115"/>
    </location>
</feature>
<evidence type="ECO:0000313" key="4">
    <source>
        <dbReference type="EMBL" id="GGX41979.1"/>
    </source>
</evidence>
<keyword evidence="1" id="KW-0378">Hydrolase</keyword>
<keyword evidence="1 2" id="KW-0812">Transmembrane</keyword>
<keyword evidence="2" id="KW-1133">Transmembrane helix</keyword>